<dbReference type="GO" id="GO:0004386">
    <property type="term" value="F:helicase activity"/>
    <property type="evidence" value="ECO:0007669"/>
    <property type="project" value="UniProtKB-UniRule"/>
</dbReference>
<dbReference type="InterPro" id="IPR027417">
    <property type="entry name" value="P-loop_NTPase"/>
</dbReference>
<gene>
    <name evidence="3" type="primary">rho</name>
    <name evidence="6" type="ORF">FRD01_21565</name>
</gene>
<evidence type="ECO:0000259" key="5">
    <source>
        <dbReference type="SMART" id="SM00382"/>
    </source>
</evidence>
<feature type="domain" description="AAA+ ATPase" evidence="5">
    <location>
        <begin position="67"/>
        <end position="239"/>
    </location>
</feature>
<dbReference type="GO" id="GO:0008186">
    <property type="term" value="F:ATP-dependent activity, acting on RNA"/>
    <property type="evidence" value="ECO:0007669"/>
    <property type="project" value="InterPro"/>
</dbReference>
<reference evidence="6 7" key="1">
    <citation type="submission" date="2019-08" db="EMBL/GenBank/DDBJ databases">
        <authorList>
            <person name="Liang Q."/>
        </authorList>
    </citation>
    <scope>NUCLEOTIDE SEQUENCE [LARGE SCALE GENOMIC DNA]</scope>
    <source>
        <strain evidence="6 7">V1718</strain>
    </source>
</reference>
<organism evidence="6 7">
    <name type="scientific">Microvenator marinus</name>
    <dbReference type="NCBI Taxonomy" id="2600177"/>
    <lineage>
        <taxon>Bacteria</taxon>
        <taxon>Deltaproteobacteria</taxon>
        <taxon>Bradymonadales</taxon>
        <taxon>Microvenatoraceae</taxon>
        <taxon>Microvenator</taxon>
    </lineage>
</organism>
<keyword evidence="3" id="KW-0347">Helicase</keyword>
<evidence type="ECO:0000256" key="4">
    <source>
        <dbReference type="SAM" id="MobiDB-lite"/>
    </source>
</evidence>
<dbReference type="HAMAP" id="MF_01884">
    <property type="entry name" value="Rho"/>
    <property type="match status" value="1"/>
</dbReference>
<dbReference type="Proteomes" id="UP000321595">
    <property type="component" value="Chromosome"/>
</dbReference>
<dbReference type="EC" id="3.6.4.-" evidence="3"/>
<dbReference type="PANTHER" id="PTHR46425:SF1">
    <property type="entry name" value="TRANSCRIPTION TERMINATION FACTOR RHO"/>
    <property type="match status" value="1"/>
</dbReference>
<dbReference type="KEGG" id="bbae:FRD01_21565"/>
<keyword evidence="3" id="KW-0804">Transcription</keyword>
<comment type="similarity">
    <text evidence="3">Belongs to the Rho family.</text>
</comment>
<feature type="binding site" evidence="3">
    <location>
        <position position="109"/>
    </location>
    <ligand>
        <name>ATP</name>
        <dbReference type="ChEBI" id="CHEBI:30616"/>
    </ligand>
</feature>
<dbReference type="InterPro" id="IPR000194">
    <property type="entry name" value="ATPase_F1/V1/A1_a/bsu_nucl-bd"/>
</dbReference>
<keyword evidence="3" id="KW-0805">Transcription regulation</keyword>
<dbReference type="GO" id="GO:0016787">
    <property type="term" value="F:hydrolase activity"/>
    <property type="evidence" value="ECO:0007669"/>
    <property type="project" value="UniProtKB-KW"/>
</dbReference>
<comment type="subunit">
    <text evidence="3">Homohexamer. The homohexamer assembles into an open ring structure.</text>
</comment>
<dbReference type="AlphaFoldDB" id="A0A5B8XV08"/>
<dbReference type="OrthoDB" id="9805197at2"/>
<dbReference type="PANTHER" id="PTHR46425">
    <property type="entry name" value="TRANSCRIPTION TERMINATION FACTOR RHO"/>
    <property type="match status" value="1"/>
</dbReference>
<protein>
    <recommendedName>
        <fullName evidence="3">Transcription termination factor Rho</fullName>
        <ecNumber evidence="3">3.6.4.-</ecNumber>
    </recommendedName>
    <alternativeName>
        <fullName evidence="3">ATP-dependent helicase Rho</fullName>
    </alternativeName>
</protein>
<dbReference type="InterPro" id="IPR003593">
    <property type="entry name" value="AAA+_ATPase"/>
</dbReference>
<dbReference type="GO" id="GO:0003723">
    <property type="term" value="F:RNA binding"/>
    <property type="evidence" value="ECO:0007669"/>
    <property type="project" value="UniProtKB-UniRule"/>
</dbReference>
<keyword evidence="3" id="KW-0067">ATP-binding</keyword>
<name>A0A5B8XV08_9DELT</name>
<accession>A0A5B8XV08</accession>
<proteinExistence type="inferred from homology"/>
<dbReference type="GO" id="GO:0006353">
    <property type="term" value="P:DNA-templated transcription termination"/>
    <property type="evidence" value="ECO:0007669"/>
    <property type="project" value="UniProtKB-UniRule"/>
</dbReference>
<dbReference type="Pfam" id="PF00006">
    <property type="entry name" value="ATP-synt_ab"/>
    <property type="match status" value="1"/>
</dbReference>
<dbReference type="EMBL" id="CP042467">
    <property type="protein sequence ID" value="QED29772.1"/>
    <property type="molecule type" value="Genomic_DNA"/>
</dbReference>
<keyword evidence="7" id="KW-1185">Reference proteome</keyword>
<keyword evidence="2 3" id="KW-0694">RNA-binding</keyword>
<evidence type="ECO:0000256" key="1">
    <source>
        <dbReference type="ARBA" id="ARBA00022472"/>
    </source>
</evidence>
<comment type="caution">
    <text evidence="3">Lacks conserved residue(s) required for the propagation of feature annotation.</text>
</comment>
<keyword evidence="3" id="KW-0547">Nucleotide-binding</keyword>
<dbReference type="SMART" id="SM00382">
    <property type="entry name" value="AAA"/>
    <property type="match status" value="1"/>
</dbReference>
<sequence length="315" mass="35302">MARRRRRKSGGSGGGSQLPTVNPEELVRLHERLSDYTPVQPDSRIRLETTREEYVGRMIDLITPIGKGQRVLVTSPPKAGKTMLLEKIAKAVTQNHPDIHQMALLVDERPEEATDFRRNLPIQVFASTTDKTPKEHIALTESVFKEALERLLDGQDVLILLDSITRLARAYNTVYANSSRTLSGGVTAGALDRPRQLFGAARNLEEGGSLTIIATALIDTGSRMDEVIFQEFKGTGNCEIVLSRKLAERRLWPAVEIASSGTRREDCLFDTVEVDRIPILRRKLSDMGEVESLEWMIKRTKQSRTNLELIKGMLN</sequence>
<dbReference type="SUPFAM" id="SSF52540">
    <property type="entry name" value="P-loop containing nucleoside triphosphate hydrolases"/>
    <property type="match status" value="1"/>
</dbReference>
<dbReference type="NCBIfam" id="NF006886">
    <property type="entry name" value="PRK09376.1"/>
    <property type="match status" value="1"/>
</dbReference>
<keyword evidence="1 3" id="KW-0806">Transcription termination</keyword>
<keyword evidence="3" id="KW-0378">Hydrolase</keyword>
<evidence type="ECO:0000256" key="3">
    <source>
        <dbReference type="HAMAP-Rule" id="MF_01884"/>
    </source>
</evidence>
<dbReference type="InterPro" id="IPR004665">
    <property type="entry name" value="Term_rho"/>
</dbReference>
<evidence type="ECO:0000313" key="7">
    <source>
        <dbReference type="Proteomes" id="UP000321595"/>
    </source>
</evidence>
<dbReference type="Gene3D" id="3.40.50.300">
    <property type="entry name" value="P-loop containing nucleotide triphosphate hydrolases"/>
    <property type="match status" value="1"/>
</dbReference>
<evidence type="ECO:0000256" key="2">
    <source>
        <dbReference type="ARBA" id="ARBA00022884"/>
    </source>
</evidence>
<comment type="function">
    <text evidence="3">Facilitates transcription termination by a mechanism that involves Rho binding to the nascent RNA, activation of Rho's RNA-dependent ATPase activity, and release of the mRNA from the DNA template.</text>
</comment>
<dbReference type="RefSeq" id="WP_146963005.1">
    <property type="nucleotide sequence ID" value="NZ_CP042467.1"/>
</dbReference>
<feature type="binding site" evidence="3">
    <location>
        <begin position="78"/>
        <end position="83"/>
    </location>
    <ligand>
        <name>ATP</name>
        <dbReference type="ChEBI" id="CHEBI:30616"/>
    </ligand>
</feature>
<feature type="region of interest" description="Disordered" evidence="4">
    <location>
        <begin position="1"/>
        <end position="22"/>
    </location>
</feature>
<evidence type="ECO:0000313" key="6">
    <source>
        <dbReference type="EMBL" id="QED29772.1"/>
    </source>
</evidence>
<dbReference type="GO" id="GO:0005524">
    <property type="term" value="F:ATP binding"/>
    <property type="evidence" value="ECO:0007669"/>
    <property type="project" value="UniProtKB-UniRule"/>
</dbReference>